<dbReference type="Gene3D" id="3.30.70.660">
    <property type="entry name" value="Pseudouridine synthase I, catalytic domain, C-terminal subdomain"/>
    <property type="match status" value="1"/>
</dbReference>
<dbReference type="Pfam" id="PF01416">
    <property type="entry name" value="PseudoU_synth_1"/>
    <property type="match status" value="2"/>
</dbReference>
<dbReference type="PANTHER" id="PTHR11142:SF0">
    <property type="entry name" value="TRNA PSEUDOURIDINE SYNTHASE-LIKE 1"/>
    <property type="match status" value="1"/>
</dbReference>
<comment type="catalytic activity">
    <reaction evidence="4 7">
        <text>uridine(38/39/40) in tRNA = pseudouridine(38/39/40) in tRNA</text>
        <dbReference type="Rhea" id="RHEA:22376"/>
        <dbReference type="Rhea" id="RHEA-COMP:10085"/>
        <dbReference type="Rhea" id="RHEA-COMP:10087"/>
        <dbReference type="ChEBI" id="CHEBI:65314"/>
        <dbReference type="ChEBI" id="CHEBI:65315"/>
        <dbReference type="EC" id="5.4.99.12"/>
    </reaction>
</comment>
<dbReference type="EMBL" id="LT993738">
    <property type="protein sequence ID" value="SPN73700.1"/>
    <property type="molecule type" value="Genomic_DNA"/>
</dbReference>
<protein>
    <recommendedName>
        <fullName evidence="4">tRNA pseudouridine synthase A</fullName>
        <ecNumber evidence="4">5.4.99.12</ecNumber>
    </recommendedName>
    <alternativeName>
        <fullName evidence="4">tRNA pseudouridine(38-40) synthase</fullName>
    </alternativeName>
    <alternativeName>
        <fullName evidence="4">tRNA pseudouridylate synthase I</fullName>
    </alternativeName>
    <alternativeName>
        <fullName evidence="4">tRNA-uridine isomerase I</fullName>
    </alternativeName>
</protein>
<dbReference type="GO" id="GO:0160147">
    <property type="term" value="F:tRNA pseudouridine(38-40) synthase activity"/>
    <property type="evidence" value="ECO:0007669"/>
    <property type="project" value="UniProtKB-EC"/>
</dbReference>
<evidence type="ECO:0000313" key="10">
    <source>
        <dbReference type="Proteomes" id="UP000244926"/>
    </source>
</evidence>
<dbReference type="RefSeq" id="WP_108896649.1">
    <property type="nucleotide sequence ID" value="NZ_LT993738.1"/>
</dbReference>
<dbReference type="EC" id="5.4.99.12" evidence="4"/>
<dbReference type="GO" id="GO:0003723">
    <property type="term" value="F:RNA binding"/>
    <property type="evidence" value="ECO:0007669"/>
    <property type="project" value="InterPro"/>
</dbReference>
<name>A0A2R8FB89_9CHLA</name>
<keyword evidence="10" id="KW-1185">Reference proteome</keyword>
<feature type="domain" description="Pseudouridine synthase I TruA alpha/beta" evidence="8">
    <location>
        <begin position="147"/>
        <end position="248"/>
    </location>
</feature>
<evidence type="ECO:0000256" key="4">
    <source>
        <dbReference type="HAMAP-Rule" id="MF_00171"/>
    </source>
</evidence>
<comment type="caution">
    <text evidence="4">Lacks conserved residue(s) required for the propagation of feature annotation.</text>
</comment>
<comment type="subunit">
    <text evidence="4">Homodimer.</text>
</comment>
<organism evidence="9 10">
    <name type="scientific">Chlamydia serpentis</name>
    <dbReference type="NCBI Taxonomy" id="1967782"/>
    <lineage>
        <taxon>Bacteria</taxon>
        <taxon>Pseudomonadati</taxon>
        <taxon>Chlamydiota</taxon>
        <taxon>Chlamydiia</taxon>
        <taxon>Chlamydiales</taxon>
        <taxon>Chlamydiaceae</taxon>
        <taxon>Chlamydia/Chlamydophila group</taxon>
        <taxon>Chlamydia</taxon>
    </lineage>
</organism>
<accession>A0A2R8FB89</accession>
<keyword evidence="3 4" id="KW-0413">Isomerase</keyword>
<dbReference type="OrthoDB" id="9811823at2"/>
<evidence type="ECO:0000256" key="6">
    <source>
        <dbReference type="PIRSR" id="PIRSR001430-2"/>
    </source>
</evidence>
<feature type="active site" description="Nucleophile" evidence="4 5">
    <location>
        <position position="52"/>
    </location>
</feature>
<dbReference type="Proteomes" id="UP000244926">
    <property type="component" value="Chromosome I"/>
</dbReference>
<dbReference type="InterPro" id="IPR020097">
    <property type="entry name" value="PsdUridine_synth_TruA_a/b_dom"/>
</dbReference>
<dbReference type="GO" id="GO:0031119">
    <property type="term" value="P:tRNA pseudouridine synthesis"/>
    <property type="evidence" value="ECO:0007669"/>
    <property type="project" value="UniProtKB-UniRule"/>
</dbReference>
<gene>
    <name evidence="4 9" type="primary">truA</name>
    <name evidence="9" type="ORF">C10C_0539</name>
</gene>
<feature type="binding site" evidence="4 6">
    <location>
        <position position="113"/>
    </location>
    <ligand>
        <name>substrate</name>
    </ligand>
</feature>
<keyword evidence="2 4" id="KW-0819">tRNA processing</keyword>
<dbReference type="Gene3D" id="3.30.70.580">
    <property type="entry name" value="Pseudouridine synthase I, catalytic domain, N-terminal subdomain"/>
    <property type="match status" value="1"/>
</dbReference>
<dbReference type="NCBIfam" id="TIGR00071">
    <property type="entry name" value="hisT_truA"/>
    <property type="match status" value="1"/>
</dbReference>
<evidence type="ECO:0000313" key="9">
    <source>
        <dbReference type="EMBL" id="SPN73700.1"/>
    </source>
</evidence>
<dbReference type="InterPro" id="IPR020094">
    <property type="entry name" value="TruA/RsuA/RluB/E/F_N"/>
</dbReference>
<dbReference type="PANTHER" id="PTHR11142">
    <property type="entry name" value="PSEUDOURIDYLATE SYNTHASE"/>
    <property type="match status" value="1"/>
</dbReference>
<proteinExistence type="inferred from homology"/>
<dbReference type="CDD" id="cd02570">
    <property type="entry name" value="PseudoU_synth_EcTruA"/>
    <property type="match status" value="1"/>
</dbReference>
<dbReference type="PIRSF" id="PIRSF001430">
    <property type="entry name" value="tRNA_psdUrid_synth"/>
    <property type="match status" value="1"/>
</dbReference>
<dbReference type="SUPFAM" id="SSF55120">
    <property type="entry name" value="Pseudouridine synthase"/>
    <property type="match status" value="1"/>
</dbReference>
<comment type="similarity">
    <text evidence="1 4 7">Belongs to the tRNA pseudouridine synthase TruA family.</text>
</comment>
<dbReference type="FunFam" id="3.30.70.580:FF:000001">
    <property type="entry name" value="tRNA pseudouridine synthase A"/>
    <property type="match status" value="1"/>
</dbReference>
<dbReference type="AlphaFoldDB" id="A0A2R8FB89"/>
<evidence type="ECO:0000256" key="3">
    <source>
        <dbReference type="ARBA" id="ARBA00023235"/>
    </source>
</evidence>
<dbReference type="HAMAP" id="MF_00171">
    <property type="entry name" value="TruA"/>
    <property type="match status" value="1"/>
</dbReference>
<comment type="function">
    <text evidence="4">Formation of pseudouridine at positions 38, 39 and 40 in the anticodon stem and loop of transfer RNAs.</text>
</comment>
<evidence type="ECO:0000256" key="2">
    <source>
        <dbReference type="ARBA" id="ARBA00022694"/>
    </source>
</evidence>
<evidence type="ECO:0000259" key="8">
    <source>
        <dbReference type="Pfam" id="PF01416"/>
    </source>
</evidence>
<dbReference type="InterPro" id="IPR020095">
    <property type="entry name" value="PsdUridine_synth_TruA_C"/>
</dbReference>
<reference evidence="10" key="1">
    <citation type="submission" date="2017-11" db="EMBL/GenBank/DDBJ databases">
        <authorList>
            <person name="Seth-Smith MB H."/>
        </authorList>
    </citation>
    <scope>NUCLEOTIDE SEQUENCE [LARGE SCALE GENOMIC DNA]</scope>
</reference>
<dbReference type="InterPro" id="IPR020103">
    <property type="entry name" value="PsdUridine_synth_cat_dom_sf"/>
</dbReference>
<sequence length="266" mass="30116">MTKVALLLAYQGTAYSGWQQQPNDPSIQEIIEGALKKISQTRVPLIASGRTDAGVHAYGQVAHFQAPDYPLFKEPYLIKKALNALLPQDIVIRDVAFFDDNFHARYLAVAKEYHYSLTRLSKPLPWQYNFFYNPLYSLSIELMQEGANLLVGTHDFASFANHGRDYSSTVRTIYTLDILEQENSLTIVCKGSGFLYKMVRNLVGALLDIGKRKYPPAYLLDILEQKNRRKGPSAAPPHGLCLQHVCYPYPYNNFCCKHCSITSLND</sequence>
<evidence type="ECO:0000256" key="1">
    <source>
        <dbReference type="ARBA" id="ARBA00009375"/>
    </source>
</evidence>
<feature type="domain" description="Pseudouridine synthase I TruA alpha/beta" evidence="8">
    <location>
        <begin position="9"/>
        <end position="106"/>
    </location>
</feature>
<dbReference type="KEGG" id="csee:C10C_0539"/>
<evidence type="ECO:0000256" key="7">
    <source>
        <dbReference type="RuleBase" id="RU003792"/>
    </source>
</evidence>
<dbReference type="InterPro" id="IPR001406">
    <property type="entry name" value="PsdUridine_synth_TruA"/>
</dbReference>
<evidence type="ECO:0000256" key="5">
    <source>
        <dbReference type="PIRSR" id="PIRSR001430-1"/>
    </source>
</evidence>